<reference evidence="2 3" key="1">
    <citation type="submission" date="2020-08" db="EMBL/GenBank/DDBJ databases">
        <authorList>
            <person name="Hejnol A."/>
        </authorList>
    </citation>
    <scope>NUCLEOTIDE SEQUENCE [LARGE SCALE GENOMIC DNA]</scope>
</reference>
<accession>A0A7I8VAY4</accession>
<feature type="compositionally biased region" description="Basic and acidic residues" evidence="1">
    <location>
        <begin position="176"/>
        <end position="206"/>
    </location>
</feature>
<name>A0A7I8VAY4_9ANNE</name>
<feature type="region of interest" description="Disordered" evidence="1">
    <location>
        <begin position="37"/>
        <end position="77"/>
    </location>
</feature>
<evidence type="ECO:0000313" key="2">
    <source>
        <dbReference type="EMBL" id="CAD5113036.1"/>
    </source>
</evidence>
<sequence>MPEGNKLKQRQKSIFVPSNNLAEGIELRRTRRSIYIAQPKMFHPQTEESSVDPKNYPKRKKRPRSKIPRKEKNSDIKITPCKVMVEDCVKTMGTPDEIFKTPVTSMKRRKGMSTGKAKKPKIEDSDEFFTPNTTPRDKHITPNNSKPITFTLSDKKSASKVSRIPTPSRVQTNKVNKSDQLKKQEDNTDGNKEEQNEPKKATECPPEKNQIPKKVNEEESGKTSESGSCCIM</sequence>
<gene>
    <name evidence="2" type="ORF">DGYR_LOCUS2085</name>
</gene>
<proteinExistence type="predicted"/>
<dbReference type="EMBL" id="CAJFCJ010000003">
    <property type="protein sequence ID" value="CAD5113036.1"/>
    <property type="molecule type" value="Genomic_DNA"/>
</dbReference>
<organism evidence="2 3">
    <name type="scientific">Dimorphilus gyrociliatus</name>
    <dbReference type="NCBI Taxonomy" id="2664684"/>
    <lineage>
        <taxon>Eukaryota</taxon>
        <taxon>Metazoa</taxon>
        <taxon>Spiralia</taxon>
        <taxon>Lophotrochozoa</taxon>
        <taxon>Annelida</taxon>
        <taxon>Polychaeta</taxon>
        <taxon>Polychaeta incertae sedis</taxon>
        <taxon>Dinophilidae</taxon>
        <taxon>Dimorphilus</taxon>
    </lineage>
</organism>
<dbReference type="AlphaFoldDB" id="A0A7I8VAY4"/>
<feature type="compositionally biased region" description="Low complexity" evidence="1">
    <location>
        <begin position="223"/>
        <end position="232"/>
    </location>
</feature>
<keyword evidence="3" id="KW-1185">Reference proteome</keyword>
<dbReference type="Proteomes" id="UP000549394">
    <property type="component" value="Unassembled WGS sequence"/>
</dbReference>
<feature type="compositionally biased region" description="Basic residues" evidence="1">
    <location>
        <begin position="106"/>
        <end position="119"/>
    </location>
</feature>
<feature type="compositionally biased region" description="Polar residues" evidence="1">
    <location>
        <begin position="141"/>
        <end position="152"/>
    </location>
</feature>
<protein>
    <submittedName>
        <fullName evidence="2">DgyrCDS2236</fullName>
    </submittedName>
</protein>
<feature type="region of interest" description="Disordered" evidence="1">
    <location>
        <begin position="100"/>
        <end position="232"/>
    </location>
</feature>
<comment type="caution">
    <text evidence="2">The sequence shown here is derived from an EMBL/GenBank/DDBJ whole genome shotgun (WGS) entry which is preliminary data.</text>
</comment>
<evidence type="ECO:0000256" key="1">
    <source>
        <dbReference type="SAM" id="MobiDB-lite"/>
    </source>
</evidence>
<evidence type="ECO:0000313" key="3">
    <source>
        <dbReference type="Proteomes" id="UP000549394"/>
    </source>
</evidence>
<feature type="compositionally biased region" description="Basic residues" evidence="1">
    <location>
        <begin position="56"/>
        <end position="67"/>
    </location>
</feature>